<comment type="similarity">
    <text evidence="3 14">Belongs to the small GTPase superfamily. SAR1 family.</text>
</comment>
<evidence type="ECO:0000256" key="12">
    <source>
        <dbReference type="ARBA" id="ARBA00037843"/>
    </source>
</evidence>
<dbReference type="NCBIfam" id="TIGR00231">
    <property type="entry name" value="small_GTP"/>
    <property type="match status" value="1"/>
</dbReference>
<dbReference type="InterPro" id="IPR006689">
    <property type="entry name" value="Small_GTPase_ARF/SAR"/>
</dbReference>
<evidence type="ECO:0000256" key="4">
    <source>
        <dbReference type="ARBA" id="ARBA00011984"/>
    </source>
</evidence>
<evidence type="ECO:0000256" key="7">
    <source>
        <dbReference type="ARBA" id="ARBA00022824"/>
    </source>
</evidence>
<evidence type="ECO:0000313" key="16">
    <source>
        <dbReference type="EMBL" id="KAH0629782.1"/>
    </source>
</evidence>
<evidence type="ECO:0000256" key="8">
    <source>
        <dbReference type="ARBA" id="ARBA00022892"/>
    </source>
</evidence>
<organism evidence="16 17">
    <name type="scientific">Phrynosoma platyrhinos</name>
    <name type="common">Desert horned lizard</name>
    <dbReference type="NCBI Taxonomy" id="52577"/>
    <lineage>
        <taxon>Eukaryota</taxon>
        <taxon>Metazoa</taxon>
        <taxon>Chordata</taxon>
        <taxon>Craniata</taxon>
        <taxon>Vertebrata</taxon>
        <taxon>Euteleostomi</taxon>
        <taxon>Lepidosauria</taxon>
        <taxon>Squamata</taxon>
        <taxon>Bifurcata</taxon>
        <taxon>Unidentata</taxon>
        <taxon>Episquamata</taxon>
        <taxon>Toxicofera</taxon>
        <taxon>Iguania</taxon>
        <taxon>Phrynosomatidae</taxon>
        <taxon>Phrynosomatinae</taxon>
        <taxon>Phrynosoma</taxon>
    </lineage>
</organism>
<proteinExistence type="inferred from homology"/>
<evidence type="ECO:0000256" key="15">
    <source>
        <dbReference type="SAM" id="SignalP"/>
    </source>
</evidence>
<evidence type="ECO:0000256" key="13">
    <source>
        <dbReference type="ARBA" id="ARBA00047660"/>
    </source>
</evidence>
<comment type="caution">
    <text evidence="16">The sequence shown here is derived from an EMBL/GenBank/DDBJ whole genome shotgun (WGS) entry which is preliminary data.</text>
</comment>
<keyword evidence="10 14" id="KW-0333">Golgi apparatus</keyword>
<comment type="subcellular location">
    <subcellularLocation>
        <location evidence="1">Endoplasmic reticulum</location>
    </subcellularLocation>
    <subcellularLocation>
        <location evidence="12">Golgi apparatus</location>
        <location evidence="12">Golgi stack membrane</location>
        <topology evidence="12">Peripheral membrane protein</topology>
    </subcellularLocation>
    <subcellularLocation>
        <location evidence="2">Lysosome membrane</location>
    </subcellularLocation>
</comment>
<reference evidence="16 17" key="1">
    <citation type="journal article" date="2022" name="Gigascience">
        <title>A chromosome-level genome assembly and annotation of the desert horned lizard, Phrynosoma platyrhinos, provides insight into chromosomal rearrangements among reptiles.</title>
        <authorList>
            <person name="Koochekian N."/>
            <person name="Ascanio A."/>
            <person name="Farleigh K."/>
            <person name="Card D.C."/>
            <person name="Schield D.R."/>
            <person name="Castoe T.A."/>
            <person name="Jezkova T."/>
        </authorList>
    </citation>
    <scope>NUCLEOTIDE SEQUENCE [LARGE SCALE GENOMIC DNA]</scope>
    <source>
        <strain evidence="16">NK-2021</strain>
    </source>
</reference>
<dbReference type="EMBL" id="JAIPUX010000439">
    <property type="protein sequence ID" value="KAH0629782.1"/>
    <property type="molecule type" value="Genomic_DNA"/>
</dbReference>
<evidence type="ECO:0000313" key="17">
    <source>
        <dbReference type="Proteomes" id="UP000826234"/>
    </source>
</evidence>
<dbReference type="PROSITE" id="PS51417">
    <property type="entry name" value="ARF"/>
    <property type="match status" value="1"/>
</dbReference>
<keyword evidence="11" id="KW-0342">GTP-binding</keyword>
<evidence type="ECO:0000256" key="3">
    <source>
        <dbReference type="ARBA" id="ARBA00007507"/>
    </source>
</evidence>
<dbReference type="InterPro" id="IPR006687">
    <property type="entry name" value="Small_GTPase_SAR1"/>
</dbReference>
<feature type="chain" id="PRO_5047166024" description="small monomeric GTPase" evidence="15">
    <location>
        <begin position="26"/>
        <end position="267"/>
    </location>
</feature>
<dbReference type="EC" id="3.6.5.2" evidence="4"/>
<name>A0ABQ7TJW9_PHRPL</name>
<evidence type="ECO:0000256" key="9">
    <source>
        <dbReference type="ARBA" id="ARBA00022927"/>
    </source>
</evidence>
<dbReference type="Gene3D" id="3.40.50.300">
    <property type="entry name" value="P-loop containing nucleotide triphosphate hydrolases"/>
    <property type="match status" value="1"/>
</dbReference>
<dbReference type="SMART" id="SM00178">
    <property type="entry name" value="SAR"/>
    <property type="match status" value="1"/>
</dbReference>
<dbReference type="PANTHER" id="PTHR45684">
    <property type="entry name" value="RE74312P"/>
    <property type="match status" value="1"/>
</dbReference>
<accession>A0ABQ7TJW9</accession>
<dbReference type="CDD" id="cd00879">
    <property type="entry name" value="Sar1"/>
    <property type="match status" value="1"/>
</dbReference>
<dbReference type="Pfam" id="PF00025">
    <property type="entry name" value="Arf"/>
    <property type="match status" value="1"/>
</dbReference>
<evidence type="ECO:0000256" key="6">
    <source>
        <dbReference type="ARBA" id="ARBA00022741"/>
    </source>
</evidence>
<keyword evidence="7 14" id="KW-0256">Endoplasmic reticulum</keyword>
<evidence type="ECO:0000256" key="5">
    <source>
        <dbReference type="ARBA" id="ARBA00022448"/>
    </source>
</evidence>
<dbReference type="SUPFAM" id="SSF52540">
    <property type="entry name" value="P-loop containing nucleoside triphosphate hydrolases"/>
    <property type="match status" value="1"/>
</dbReference>
<evidence type="ECO:0000256" key="11">
    <source>
        <dbReference type="ARBA" id="ARBA00023134"/>
    </source>
</evidence>
<keyword evidence="6" id="KW-0547">Nucleotide-binding</keyword>
<dbReference type="PROSITE" id="PS51422">
    <property type="entry name" value="SAR1"/>
    <property type="match status" value="1"/>
</dbReference>
<keyword evidence="17" id="KW-1185">Reference proteome</keyword>
<sequence>MTRIGNVLFILLFVLTDVACPVCLGNSFALEAGVFQEGREEAVVLVFLLCRPGDKNLCPIRFLNLQDLDMSFIFDWIYSGFSSVLQFLGLYKKTGKLVFLGLDNAGKTTLLHMLKDDRLGQHVPTLHPTSEELTIAGMTFTTFDLGGHAQARRVWKNYLPAINGIVFLVDCADHERLAESKQELDALMTDETIANVPILILGNKIDRPEAISEERLREMFGLYGQTTGKGNVPVKELNTRPLEVFMCSVLKRQGYGEGFRWMAQYID</sequence>
<evidence type="ECO:0000256" key="1">
    <source>
        <dbReference type="ARBA" id="ARBA00004240"/>
    </source>
</evidence>
<dbReference type="InterPro" id="IPR027417">
    <property type="entry name" value="P-loop_NTPase"/>
</dbReference>
<dbReference type="SMART" id="SM00177">
    <property type="entry name" value="ARF"/>
    <property type="match status" value="1"/>
</dbReference>
<keyword evidence="9 14" id="KW-0653">Protein transport</keyword>
<keyword evidence="5 14" id="KW-0813">Transport</keyword>
<keyword evidence="8 14" id="KW-0931">ER-Golgi transport</keyword>
<evidence type="ECO:0000256" key="14">
    <source>
        <dbReference type="RuleBase" id="RU003926"/>
    </source>
</evidence>
<evidence type="ECO:0000256" key="2">
    <source>
        <dbReference type="ARBA" id="ARBA00004656"/>
    </source>
</evidence>
<keyword evidence="15" id="KW-0732">Signal</keyword>
<feature type="signal peptide" evidence="15">
    <location>
        <begin position="1"/>
        <end position="25"/>
    </location>
</feature>
<dbReference type="Proteomes" id="UP000826234">
    <property type="component" value="Unassembled WGS sequence"/>
</dbReference>
<protein>
    <recommendedName>
        <fullName evidence="4">small monomeric GTPase</fullName>
        <ecNumber evidence="4">3.6.5.2</ecNumber>
    </recommendedName>
</protein>
<gene>
    <name evidence="16" type="ORF">JD844_012148</name>
</gene>
<evidence type="ECO:0000256" key="10">
    <source>
        <dbReference type="ARBA" id="ARBA00023034"/>
    </source>
</evidence>
<comment type="catalytic activity">
    <reaction evidence="13">
        <text>GTP + H2O = GDP + phosphate + H(+)</text>
        <dbReference type="Rhea" id="RHEA:19669"/>
        <dbReference type="ChEBI" id="CHEBI:15377"/>
        <dbReference type="ChEBI" id="CHEBI:15378"/>
        <dbReference type="ChEBI" id="CHEBI:37565"/>
        <dbReference type="ChEBI" id="CHEBI:43474"/>
        <dbReference type="ChEBI" id="CHEBI:58189"/>
        <dbReference type="EC" id="3.6.5.2"/>
    </reaction>
    <physiologicalReaction direction="left-to-right" evidence="13">
        <dbReference type="Rhea" id="RHEA:19670"/>
    </physiologicalReaction>
</comment>
<dbReference type="PRINTS" id="PR00328">
    <property type="entry name" value="SAR1GTPBP"/>
</dbReference>
<dbReference type="InterPro" id="IPR005225">
    <property type="entry name" value="Small_GTP-bd"/>
</dbReference>